<evidence type="ECO:0000313" key="5">
    <source>
        <dbReference type="Proteomes" id="UP000278804"/>
    </source>
</evidence>
<keyword evidence="5" id="KW-1185">Reference proteome</keyword>
<proteinExistence type="inferred from homology"/>
<dbReference type="InterPro" id="IPR004474">
    <property type="entry name" value="LytR_CpsA_psr"/>
</dbReference>
<dbReference type="Gene3D" id="3.30.10.20">
    <property type="match status" value="1"/>
</dbReference>
<dbReference type="Pfam" id="PF03816">
    <property type="entry name" value="LytR_cpsA_psr"/>
    <property type="match status" value="1"/>
</dbReference>
<gene>
    <name evidence="4" type="ORF">EEI45_00835</name>
</gene>
<feature type="transmembrane region" description="Helical" evidence="2">
    <location>
        <begin position="53"/>
        <end position="74"/>
    </location>
</feature>
<accession>A0A3S5HJY9</accession>
<dbReference type="PANTHER" id="PTHR33392">
    <property type="entry name" value="POLYISOPRENYL-TEICHOIC ACID--PEPTIDOGLYCAN TEICHOIC ACID TRANSFERASE TAGU"/>
    <property type="match status" value="1"/>
</dbReference>
<dbReference type="AlphaFoldDB" id="A0A3S5HJY9"/>
<evidence type="ECO:0000259" key="3">
    <source>
        <dbReference type="PROSITE" id="PS51178"/>
    </source>
</evidence>
<dbReference type="KEGG" id="eri:EEI45_00835"/>
<dbReference type="NCBIfam" id="TIGR00350">
    <property type="entry name" value="lytR_cpsA_psr"/>
    <property type="match status" value="1"/>
</dbReference>
<dbReference type="SMART" id="SM00740">
    <property type="entry name" value="PASTA"/>
    <property type="match status" value="2"/>
</dbReference>
<dbReference type="Gene3D" id="3.40.630.190">
    <property type="entry name" value="LCP protein"/>
    <property type="match status" value="1"/>
</dbReference>
<dbReference type="CDD" id="cd06577">
    <property type="entry name" value="PASTA_pknB"/>
    <property type="match status" value="1"/>
</dbReference>
<feature type="transmembrane region" description="Helical" evidence="2">
    <location>
        <begin position="21"/>
        <end position="47"/>
    </location>
</feature>
<dbReference type="RefSeq" id="WP_125163762.1">
    <property type="nucleotide sequence ID" value="NZ_CP034234.1"/>
</dbReference>
<protein>
    <submittedName>
        <fullName evidence="4">PASTA domain-containing protein</fullName>
    </submittedName>
</protein>
<dbReference type="Pfam" id="PF03793">
    <property type="entry name" value="PASTA"/>
    <property type="match status" value="2"/>
</dbReference>
<dbReference type="PANTHER" id="PTHR33392:SF6">
    <property type="entry name" value="POLYISOPRENYL-TEICHOIC ACID--PEPTIDOGLYCAN TEICHOIC ACID TRANSFERASE TAGU"/>
    <property type="match status" value="1"/>
</dbReference>
<dbReference type="InterPro" id="IPR005543">
    <property type="entry name" value="PASTA_dom"/>
</dbReference>
<feature type="transmembrane region" description="Helical" evidence="2">
    <location>
        <begin position="86"/>
        <end position="106"/>
    </location>
</feature>
<dbReference type="InterPro" id="IPR050922">
    <property type="entry name" value="LytR/CpsA/Psr_CW_biosynth"/>
</dbReference>
<feature type="domain" description="PASTA" evidence="3">
    <location>
        <begin position="629"/>
        <end position="694"/>
    </location>
</feature>
<comment type="similarity">
    <text evidence="1">Belongs to the LytR/CpsA/Psr (LCP) family.</text>
</comment>
<evidence type="ECO:0000256" key="1">
    <source>
        <dbReference type="ARBA" id="ARBA00006068"/>
    </source>
</evidence>
<reference evidence="4 5" key="1">
    <citation type="journal article" date="2020" name="Int. J. Syst. Evol. Microbiol.">
        <title>Description of Erysipelothrix piscisicarius sp. nov., an emergent fish pathogen, and assessment of virulence using a tiger barb (Puntigrus tetrazona) infection model.</title>
        <authorList>
            <person name="Pomaranski E.K."/>
            <person name="Griffin M.J."/>
            <person name="Camus A.C."/>
            <person name="Armwood A.R."/>
            <person name="Shelley J."/>
            <person name="Waldbieser G.C."/>
            <person name="LaFrentz B.R."/>
            <person name="Garcia J.C."/>
            <person name="Yanong R."/>
            <person name="Soto E."/>
        </authorList>
    </citation>
    <scope>NUCLEOTIDE SEQUENCE [LARGE SCALE GENOMIC DNA]</scope>
    <source>
        <strain evidence="4 5">15TAL0474</strain>
    </source>
</reference>
<keyword evidence="2" id="KW-0472">Membrane</keyword>
<dbReference type="PROSITE" id="PS51178">
    <property type="entry name" value="PASTA"/>
    <property type="match status" value="1"/>
</dbReference>
<dbReference type="EMBL" id="CP034234">
    <property type="protein sequence ID" value="AZK43540.1"/>
    <property type="molecule type" value="Genomic_DNA"/>
</dbReference>
<name>A0A3S5HJY9_9FIRM</name>
<sequence length="704" mass="79882">MGKSKKQQTKTKQRRPSFIHRPIFGLLLTVVVNIIYIALLFVIGRYVNLHSKYFMLGITIIVLLVLILNLFFLLGYAKRIRFFRKAVAVFGMFMLIVGSVGSYYTFKTNAIANQMINESGQENKEFSVISFKEGAKKEDLDHSTLGYVETTQEFEDAVKKNVAKESRTIEYVKFKSYDDLLIASLNDKIQFAVVPKNFSSLSKRLETEERNPIEFSKAMFSFSIKSKETVNDKDVLKEPFTMLMIGVNEELADSIILTSFNPETLKITMTSIPRDSYLPIACQNNYPDKITHARAFSRQCLIDSVQDFMGVNIDFYFETDFYALVKIVDTLGGLELESPIAFGGSLPKEENPSEFHEIWIPAGKQKMDGKQVITFARERYAFTGGDYVRQMNQQYVIKELANQILSTRNVNTLVNVLDAAKDNLQMNISINDITSLMGYALQNIEKSPVSPYNTFRIVSTQLQGEGEIIDDGYSGKYVSHPYMRDVQVARDVISDNLKHDADHLDVKTFSFKQSKPYRSALFNPSQNEEGLYYPGDVVPKRLEDTDKDKETERSNVVPDLTSMSRSEIKRWAQNNGVTVVFNEIDQNSDSYQDYYSDGQIIYQSVEPGDYHQKQTYIELTIVVKSEVEEPKGVTIPDFIGDTVADAIAWANGNGFTIEAIPSGDTTAIIESQSIRPGLYQGEHRNIVVSVRIESEKPENQNSNE</sequence>
<dbReference type="Proteomes" id="UP000278804">
    <property type="component" value="Chromosome"/>
</dbReference>
<organism evidence="4 5">
    <name type="scientific">Erysipelothrix piscisicarius</name>
    <dbReference type="NCBI Taxonomy" id="2485784"/>
    <lineage>
        <taxon>Bacteria</taxon>
        <taxon>Bacillati</taxon>
        <taxon>Bacillota</taxon>
        <taxon>Erysipelotrichia</taxon>
        <taxon>Erysipelotrichales</taxon>
        <taxon>Erysipelotrichaceae</taxon>
        <taxon>Erysipelothrix</taxon>
    </lineage>
</organism>
<keyword evidence="2" id="KW-0812">Transmembrane</keyword>
<evidence type="ECO:0000256" key="2">
    <source>
        <dbReference type="SAM" id="Phobius"/>
    </source>
</evidence>
<keyword evidence="2" id="KW-1133">Transmembrane helix</keyword>
<evidence type="ECO:0000313" key="4">
    <source>
        <dbReference type="EMBL" id="AZK43540.1"/>
    </source>
</evidence>